<organism evidence="3 4">
    <name type="scientific">Cohnella soli</name>
    <dbReference type="NCBI Taxonomy" id="425005"/>
    <lineage>
        <taxon>Bacteria</taxon>
        <taxon>Bacillati</taxon>
        <taxon>Bacillota</taxon>
        <taxon>Bacilli</taxon>
        <taxon>Bacillales</taxon>
        <taxon>Paenibacillaceae</taxon>
        <taxon>Cohnella</taxon>
    </lineage>
</organism>
<name>A0ABW0HP18_9BACL</name>
<evidence type="ECO:0000313" key="4">
    <source>
        <dbReference type="Proteomes" id="UP001596113"/>
    </source>
</evidence>
<gene>
    <name evidence="3" type="ORF">ACFPOF_09455</name>
</gene>
<sequence>MSAKKMLLVVFAVVLLVSFPMNVLAQDRAFDRYKHYVSLTNNGLGFSDSEDASTLGWAESPYLDSYIDIYNRYRDTYWLDKFVEHFDKVKANAIDPEADGSYGWYTPVYSYQHMWNNNFELDSPDAAAAEGLGNGGFETAGTDGVPGSWTREAGSNTTAFRTTTAGEYYSGSAGLAIKYNSGNAATLKQSFSYSPGRKYALSFMAKTDSMTTTARVQIYNETTSTVIAETANYGSDSLIKDDWVQSGFTFTAPTTAGQTLVVKIKLAKLDQNGWAAYFDDFSIKPVGSVINAMQNGDFETPDSGDGTLPSKWSRLGTSAYTYLSTASGEHDSGSAGLVVKSDGTSWKEVYQRLPYTPGATYTLTFSGKTNSSAAYGRLLVYNATDSQYVLDQTFNNTAWQKHAYTFTAPSTTGKEVYVYLRQSNYTNPSWIAYFDHLEIEPYVENVNENSAFFSVDSGDGTLPAGWERYQSTSSNAYVSDKLNEYYSPFNGVVIESNHMQVPMMRKKLYLIPGMRYNVTFLGRNNNPSAQGKVDIYNSTTSSTLGSTTFSDATWAANSFTFTAPSSITDTVYLRLLQGTTAVDGSLISYFDDVQVVPAVKRSFAGWTRVNKTVDTAYTSNEAGNSASGYGLVIGNDGSTDGYVVQRLRGYEANKPYSVYFSGKTSSSANGGKVVVYDVTAASELASMTFENTEWSGQQLNFTTPGTTSHVVEIRLMQQYANNSSQYAFFDRVSVGEQSTWLVHETMLAKPALKFIKTVYENSELSTAYESKADEYLAFIEEKILPKWDAYYKDLGNNRGVYIFPAGNRAAYFPGRTLPHNQYLVASECYLLLGDITANSDYAVRATALLNNFKDHLQVNQAASTAYKWNYWDSAGPWDNGMTYVGYEEDSSHANLDVSAAITAYHYGVVFNEADMKKFASTFVNAMWNGSSIHPVIGPNVIYNGERTEWLLAYNTDLWAWLKLAEFDPQIWSIANGVLQTVVDENWLESFAWTLTYMANLAICNPETLVNGNFEWADKDDPTLPAYWQRYLSNTTSSTAYRDTSNAYRGHAGLANKTNGSSWNIVQQQITGYLPNSSYELKVTGKVGTSSVLGRADVFNYTTSNAIGSVFIDDTAWETGSLVFTTPNNTTDTLKVDLYHNLYSPANYYSYFDNVSIYASLWNSFAPNGGFEEKNKYDVTLPKYWERATGTLPAKALIDTAEKYKGTNSLKLITDVSAGSQKLQYTLQGFKPSANYTVKFYAKTNGSTAKAKVSVSNVTEAVSLGTSPVIDSTSWGQYTFSFTAPADATAEVRIYLEHNDPNVSGGIAYFDEFGVTLD</sequence>
<evidence type="ECO:0000313" key="3">
    <source>
        <dbReference type="EMBL" id="MFC5402969.1"/>
    </source>
</evidence>
<reference evidence="4" key="1">
    <citation type="journal article" date="2019" name="Int. J. Syst. Evol. Microbiol.">
        <title>The Global Catalogue of Microorganisms (GCM) 10K type strain sequencing project: providing services to taxonomists for standard genome sequencing and annotation.</title>
        <authorList>
            <consortium name="The Broad Institute Genomics Platform"/>
            <consortium name="The Broad Institute Genome Sequencing Center for Infectious Disease"/>
            <person name="Wu L."/>
            <person name="Ma J."/>
        </authorList>
    </citation>
    <scope>NUCLEOTIDE SEQUENCE [LARGE SCALE GENOMIC DNA]</scope>
    <source>
        <strain evidence="4">CGMCC 1.18575</strain>
    </source>
</reference>
<dbReference type="Gene3D" id="2.60.120.260">
    <property type="entry name" value="Galactose-binding domain-like"/>
    <property type="match status" value="6"/>
</dbReference>
<dbReference type="Pfam" id="PF04862">
    <property type="entry name" value="DUF642"/>
    <property type="match status" value="1"/>
</dbReference>
<feature type="chain" id="PRO_5046871601" evidence="1">
    <location>
        <begin position="26"/>
        <end position="1317"/>
    </location>
</feature>
<feature type="domain" description="DUF642" evidence="2">
    <location>
        <begin position="348"/>
        <end position="430"/>
    </location>
</feature>
<accession>A0ABW0HP18</accession>
<feature type="signal peptide" evidence="1">
    <location>
        <begin position="1"/>
        <end position="25"/>
    </location>
</feature>
<keyword evidence="1" id="KW-0732">Signal</keyword>
<evidence type="ECO:0000256" key="1">
    <source>
        <dbReference type="SAM" id="SignalP"/>
    </source>
</evidence>
<evidence type="ECO:0000259" key="2">
    <source>
        <dbReference type="Pfam" id="PF04862"/>
    </source>
</evidence>
<dbReference type="InterPro" id="IPR008979">
    <property type="entry name" value="Galactose-bd-like_sf"/>
</dbReference>
<keyword evidence="4" id="KW-1185">Reference proteome</keyword>
<proteinExistence type="predicted"/>
<dbReference type="EMBL" id="JBHSMI010000017">
    <property type="protein sequence ID" value="MFC5402969.1"/>
    <property type="molecule type" value="Genomic_DNA"/>
</dbReference>
<dbReference type="InterPro" id="IPR006946">
    <property type="entry name" value="DGR2-like_dom"/>
</dbReference>
<comment type="caution">
    <text evidence="3">The sequence shown here is derived from an EMBL/GenBank/DDBJ whole genome shotgun (WGS) entry which is preliminary data.</text>
</comment>
<dbReference type="Proteomes" id="UP001596113">
    <property type="component" value="Unassembled WGS sequence"/>
</dbReference>
<dbReference type="SUPFAM" id="SSF49785">
    <property type="entry name" value="Galactose-binding domain-like"/>
    <property type="match status" value="3"/>
</dbReference>
<dbReference type="RefSeq" id="WP_378131903.1">
    <property type="nucleotide sequence ID" value="NZ_JBHSMI010000017.1"/>
</dbReference>
<protein>
    <submittedName>
        <fullName evidence="3">DUF642 domain-containing protein</fullName>
    </submittedName>
</protein>